<gene>
    <name evidence="8" type="ORF">NSJP_3885</name>
</gene>
<evidence type="ECO:0000256" key="3">
    <source>
        <dbReference type="ARBA" id="ARBA00023015"/>
    </source>
</evidence>
<dbReference type="InterPro" id="IPR025662">
    <property type="entry name" value="Sigma_54_int_dom_ATP-bd_1"/>
</dbReference>
<dbReference type="InterPro" id="IPR002197">
    <property type="entry name" value="HTH_Fis"/>
</dbReference>
<dbReference type="GO" id="GO:0005524">
    <property type="term" value="F:ATP binding"/>
    <property type="evidence" value="ECO:0007669"/>
    <property type="project" value="UniProtKB-KW"/>
</dbReference>
<dbReference type="Pfam" id="PF00158">
    <property type="entry name" value="Sigma54_activat"/>
    <property type="match status" value="1"/>
</dbReference>
<dbReference type="InterPro" id="IPR027417">
    <property type="entry name" value="P-loop_NTPase"/>
</dbReference>
<dbReference type="SUPFAM" id="SSF52172">
    <property type="entry name" value="CheY-like"/>
    <property type="match status" value="1"/>
</dbReference>
<dbReference type="PROSITE" id="PS50110">
    <property type="entry name" value="RESPONSE_REGULATORY"/>
    <property type="match status" value="1"/>
</dbReference>
<dbReference type="OrthoDB" id="9803970at2"/>
<dbReference type="InterPro" id="IPR002078">
    <property type="entry name" value="Sigma_54_int"/>
</dbReference>
<dbReference type="EMBL" id="LT828648">
    <property type="protein sequence ID" value="SLM50052.1"/>
    <property type="molecule type" value="Genomic_DNA"/>
</dbReference>
<dbReference type="Proteomes" id="UP000192042">
    <property type="component" value="Chromosome I"/>
</dbReference>
<keyword evidence="2" id="KW-0067">ATP-binding</keyword>
<dbReference type="InterPro" id="IPR003593">
    <property type="entry name" value="AAA+_ATPase"/>
</dbReference>
<proteinExistence type="predicted"/>
<dbReference type="PROSITE" id="PS50045">
    <property type="entry name" value="SIGMA54_INTERACT_4"/>
    <property type="match status" value="1"/>
</dbReference>
<protein>
    <submittedName>
        <fullName evidence="8">Sigma-54 dependent transcriptional regulator</fullName>
    </submittedName>
</protein>
<feature type="domain" description="Sigma-54 factor interaction" evidence="6">
    <location>
        <begin position="143"/>
        <end position="373"/>
    </location>
</feature>
<dbReference type="PANTHER" id="PTHR32071">
    <property type="entry name" value="TRANSCRIPTIONAL REGULATORY PROTEIN"/>
    <property type="match status" value="1"/>
</dbReference>
<dbReference type="SUPFAM" id="SSF52540">
    <property type="entry name" value="P-loop containing nucleoside triphosphate hydrolases"/>
    <property type="match status" value="1"/>
</dbReference>
<dbReference type="RefSeq" id="WP_080888206.1">
    <property type="nucleotide sequence ID" value="NZ_LT828648.1"/>
</dbReference>
<dbReference type="GO" id="GO:0043565">
    <property type="term" value="F:sequence-specific DNA binding"/>
    <property type="evidence" value="ECO:0007669"/>
    <property type="project" value="InterPro"/>
</dbReference>
<dbReference type="CDD" id="cd00009">
    <property type="entry name" value="AAA"/>
    <property type="match status" value="1"/>
</dbReference>
<keyword evidence="5" id="KW-0597">Phosphoprotein</keyword>
<dbReference type="Gene3D" id="1.10.10.60">
    <property type="entry name" value="Homeodomain-like"/>
    <property type="match status" value="1"/>
</dbReference>
<dbReference type="Gene3D" id="1.10.8.60">
    <property type="match status" value="1"/>
</dbReference>
<dbReference type="Pfam" id="PF25601">
    <property type="entry name" value="AAA_lid_14"/>
    <property type="match status" value="1"/>
</dbReference>
<evidence type="ECO:0000313" key="9">
    <source>
        <dbReference type="Proteomes" id="UP000192042"/>
    </source>
</evidence>
<dbReference type="PROSITE" id="PS00675">
    <property type="entry name" value="SIGMA54_INTERACT_1"/>
    <property type="match status" value="1"/>
</dbReference>
<dbReference type="InterPro" id="IPR001789">
    <property type="entry name" value="Sig_transdc_resp-reg_receiver"/>
</dbReference>
<dbReference type="FunFam" id="3.40.50.300:FF:000006">
    <property type="entry name" value="DNA-binding transcriptional regulator NtrC"/>
    <property type="match status" value="1"/>
</dbReference>
<reference evidence="8 9" key="1">
    <citation type="submission" date="2017-03" db="EMBL/GenBank/DDBJ databases">
        <authorList>
            <person name="Afonso C.L."/>
            <person name="Miller P.J."/>
            <person name="Scott M.A."/>
            <person name="Spackman E."/>
            <person name="Goraichik I."/>
            <person name="Dimitrov K.M."/>
            <person name="Suarez D.L."/>
            <person name="Swayne D.E."/>
        </authorList>
    </citation>
    <scope>NUCLEOTIDE SEQUENCE [LARGE SCALE GENOMIC DNA]</scope>
    <source>
        <strain evidence="8">Genome sequencing of Nitrospira japonica strain NJ11</strain>
    </source>
</reference>
<evidence type="ECO:0000313" key="8">
    <source>
        <dbReference type="EMBL" id="SLM50052.1"/>
    </source>
</evidence>
<dbReference type="PRINTS" id="PR01590">
    <property type="entry name" value="HTHFIS"/>
</dbReference>
<name>A0A1W1IAM9_9BACT</name>
<dbReference type="InterPro" id="IPR058031">
    <property type="entry name" value="AAA_lid_NorR"/>
</dbReference>
<dbReference type="KEGG" id="nja:NSJP_3885"/>
<evidence type="ECO:0000259" key="7">
    <source>
        <dbReference type="PROSITE" id="PS50110"/>
    </source>
</evidence>
<keyword evidence="1" id="KW-0547">Nucleotide-binding</keyword>
<dbReference type="GO" id="GO:0006355">
    <property type="term" value="P:regulation of DNA-templated transcription"/>
    <property type="evidence" value="ECO:0007669"/>
    <property type="project" value="InterPro"/>
</dbReference>
<dbReference type="InterPro" id="IPR009057">
    <property type="entry name" value="Homeodomain-like_sf"/>
</dbReference>
<dbReference type="Pfam" id="PF00072">
    <property type="entry name" value="Response_reg"/>
    <property type="match status" value="1"/>
</dbReference>
<sequence length="463" mass="52034">MNATIFVTDDEPAIRSALVKRITRRNHRVTAFASGEDLVQALDHEVPDLLLLDVKMPGLSGLEALKICRQKAPFSLVIMLTAYGTVQDAVEAMKLGAYDFVIKTVDLEGVEQVLDRALELLALRRRMSFQSEQDMGQYALTELIADSNAMQVLLAQIREIAHNPKSTVLMLGETGTGKEFVARVLHHNGSRSAGPFIGVNCTAIPRELFESELFGYERGAFTGANQRKLGLLDRAESGTLFLDEIGDLDLGMQAKLLRVLQERTFRRLGGTDDIAVDFRLIAATNRDLKKEIAAGSFREDLYFRLNVVALELPPLRQRTEDILPLCMKALLHYGKEFGKDVTDIDQETRALLERYSYPGNIRELQNIIERAMIFCQGRTLTANYLPRELHDQAKQTTTTVVRGEAPLIRVEMEVGKQTLAEIEESVIEETLRLADYNKSLAAKQLGLTRFALDRRLKKIDKDR</sequence>
<keyword evidence="9" id="KW-1185">Reference proteome</keyword>
<dbReference type="Pfam" id="PF02954">
    <property type="entry name" value="HTH_8"/>
    <property type="match status" value="1"/>
</dbReference>
<keyword evidence="4" id="KW-0804">Transcription</keyword>
<dbReference type="InterPro" id="IPR025944">
    <property type="entry name" value="Sigma_54_int_dom_CS"/>
</dbReference>
<dbReference type="SMART" id="SM00448">
    <property type="entry name" value="REC"/>
    <property type="match status" value="1"/>
</dbReference>
<dbReference type="Gene3D" id="3.40.50.300">
    <property type="entry name" value="P-loop containing nucleotide triphosphate hydrolases"/>
    <property type="match status" value="1"/>
</dbReference>
<dbReference type="SMART" id="SM00382">
    <property type="entry name" value="AAA"/>
    <property type="match status" value="1"/>
</dbReference>
<evidence type="ECO:0000256" key="4">
    <source>
        <dbReference type="ARBA" id="ARBA00023163"/>
    </source>
</evidence>
<evidence type="ECO:0000256" key="5">
    <source>
        <dbReference type="PROSITE-ProRule" id="PRU00169"/>
    </source>
</evidence>
<evidence type="ECO:0000259" key="6">
    <source>
        <dbReference type="PROSITE" id="PS50045"/>
    </source>
</evidence>
<feature type="domain" description="Response regulatory" evidence="7">
    <location>
        <begin position="4"/>
        <end position="118"/>
    </location>
</feature>
<dbReference type="PROSITE" id="PS00688">
    <property type="entry name" value="SIGMA54_INTERACT_3"/>
    <property type="match status" value="1"/>
</dbReference>
<feature type="modified residue" description="4-aspartylphosphate" evidence="5">
    <location>
        <position position="53"/>
    </location>
</feature>
<accession>A0A1W1IAM9</accession>
<evidence type="ECO:0000256" key="1">
    <source>
        <dbReference type="ARBA" id="ARBA00022741"/>
    </source>
</evidence>
<dbReference type="AlphaFoldDB" id="A0A1W1IAM9"/>
<dbReference type="GO" id="GO:0000160">
    <property type="term" value="P:phosphorelay signal transduction system"/>
    <property type="evidence" value="ECO:0007669"/>
    <property type="project" value="InterPro"/>
</dbReference>
<dbReference type="SUPFAM" id="SSF46689">
    <property type="entry name" value="Homeodomain-like"/>
    <property type="match status" value="1"/>
</dbReference>
<dbReference type="InterPro" id="IPR011006">
    <property type="entry name" value="CheY-like_superfamily"/>
</dbReference>
<dbReference type="Gene3D" id="3.40.50.2300">
    <property type="match status" value="1"/>
</dbReference>
<organism evidence="8 9">
    <name type="scientific">Nitrospira japonica</name>
    <dbReference type="NCBI Taxonomy" id="1325564"/>
    <lineage>
        <taxon>Bacteria</taxon>
        <taxon>Pseudomonadati</taxon>
        <taxon>Nitrospirota</taxon>
        <taxon>Nitrospiria</taxon>
        <taxon>Nitrospirales</taxon>
        <taxon>Nitrospiraceae</taxon>
        <taxon>Nitrospira</taxon>
    </lineage>
</organism>
<dbReference type="STRING" id="1325564.NSJP_3885"/>
<keyword evidence="3" id="KW-0805">Transcription regulation</keyword>
<evidence type="ECO:0000256" key="2">
    <source>
        <dbReference type="ARBA" id="ARBA00022840"/>
    </source>
</evidence>